<keyword evidence="4 7" id="KW-0812">Transmembrane</keyword>
<keyword evidence="6 7" id="KW-0472">Membrane</keyword>
<keyword evidence="3" id="KW-1003">Cell membrane</keyword>
<evidence type="ECO:0000256" key="7">
    <source>
        <dbReference type="SAM" id="Phobius"/>
    </source>
</evidence>
<dbReference type="RefSeq" id="WP_070361857.1">
    <property type="nucleotide sequence ID" value="NZ_JAEUWV010000032.1"/>
</dbReference>
<feature type="transmembrane region" description="Helical" evidence="7">
    <location>
        <begin position="67"/>
        <end position="90"/>
    </location>
</feature>
<evidence type="ECO:0000313" key="9">
    <source>
        <dbReference type="Proteomes" id="UP001205920"/>
    </source>
</evidence>
<dbReference type="GO" id="GO:0005886">
    <property type="term" value="C:plasma membrane"/>
    <property type="evidence" value="ECO:0007669"/>
    <property type="project" value="UniProtKB-SubCell"/>
</dbReference>
<evidence type="ECO:0000256" key="4">
    <source>
        <dbReference type="ARBA" id="ARBA00022692"/>
    </source>
</evidence>
<evidence type="ECO:0000256" key="1">
    <source>
        <dbReference type="ARBA" id="ARBA00004651"/>
    </source>
</evidence>
<dbReference type="EMBL" id="JAEUWV010000032">
    <property type="protein sequence ID" value="MCO6395474.1"/>
    <property type="molecule type" value="Genomic_DNA"/>
</dbReference>
<dbReference type="GO" id="GO:0008324">
    <property type="term" value="F:monoatomic cation transmembrane transporter activity"/>
    <property type="evidence" value="ECO:0007669"/>
    <property type="project" value="InterPro"/>
</dbReference>
<evidence type="ECO:0000256" key="6">
    <source>
        <dbReference type="ARBA" id="ARBA00023136"/>
    </source>
</evidence>
<protein>
    <submittedName>
        <fullName evidence="8">Na+/H+ antiporter subunit E</fullName>
    </submittedName>
</protein>
<sequence>MNHLLTGIRNRFRGAFVLWLAFMWVLMQGDLTWGNVAAGLALGVLIVLVLPLPNIPRSGNKIHWGKLLLFVLQWFADLIVASAKVSWLALRPAAPPKNAILRVPMRVSDDLVLYLATCAYNLQPGGSVTDIDIANREWTIHVLHADNQTDIDREIANVAKLERQMIDIFESRR</sequence>
<organism evidence="8 9">
    <name type="scientific">Corynebacterium lipophilum</name>
    <dbReference type="NCBI Taxonomy" id="2804918"/>
    <lineage>
        <taxon>Bacteria</taxon>
        <taxon>Bacillati</taxon>
        <taxon>Actinomycetota</taxon>
        <taxon>Actinomycetes</taxon>
        <taxon>Mycobacteriales</taxon>
        <taxon>Corynebacteriaceae</taxon>
        <taxon>Corynebacterium</taxon>
    </lineage>
</organism>
<evidence type="ECO:0000313" key="8">
    <source>
        <dbReference type="EMBL" id="MCO6395474.1"/>
    </source>
</evidence>
<keyword evidence="9" id="KW-1185">Reference proteome</keyword>
<dbReference type="Pfam" id="PF01899">
    <property type="entry name" value="MNHE"/>
    <property type="match status" value="1"/>
</dbReference>
<comment type="caution">
    <text evidence="8">The sequence shown here is derived from an EMBL/GenBank/DDBJ whole genome shotgun (WGS) entry which is preliminary data.</text>
</comment>
<name>A0AAW5HZ51_9CORY</name>
<evidence type="ECO:0000256" key="5">
    <source>
        <dbReference type="ARBA" id="ARBA00022989"/>
    </source>
</evidence>
<reference evidence="8 9" key="1">
    <citation type="submission" date="2021-01" db="EMBL/GenBank/DDBJ databases">
        <title>Identification and Characterization of Corynebacterium sp.</title>
        <authorList>
            <person name="Luo Q."/>
            <person name="Qu P."/>
            <person name="Chen Q."/>
        </authorList>
    </citation>
    <scope>NUCLEOTIDE SEQUENCE [LARGE SCALE GENOMIC DNA]</scope>
    <source>
        <strain evidence="8 9">MC-18</strain>
    </source>
</reference>
<dbReference type="PANTHER" id="PTHR34584:SF1">
    <property type="entry name" value="NA(+)_H(+) ANTIPORTER SUBUNIT E1"/>
    <property type="match status" value="1"/>
</dbReference>
<dbReference type="InterPro" id="IPR002758">
    <property type="entry name" value="Cation_antiport_E"/>
</dbReference>
<dbReference type="NCBIfam" id="NF006521">
    <property type="entry name" value="PRK08965.1-5"/>
    <property type="match status" value="1"/>
</dbReference>
<comment type="subcellular location">
    <subcellularLocation>
        <location evidence="1">Cell membrane</location>
        <topology evidence="1">Multi-pass membrane protein</topology>
    </subcellularLocation>
</comment>
<dbReference type="AlphaFoldDB" id="A0AAW5HZ51"/>
<evidence type="ECO:0000256" key="2">
    <source>
        <dbReference type="ARBA" id="ARBA00006228"/>
    </source>
</evidence>
<keyword evidence="5 7" id="KW-1133">Transmembrane helix</keyword>
<gene>
    <name evidence="8" type="ORF">JMN37_10935</name>
</gene>
<dbReference type="Proteomes" id="UP001205920">
    <property type="component" value="Unassembled WGS sequence"/>
</dbReference>
<feature type="transmembrane region" description="Helical" evidence="7">
    <location>
        <begin position="33"/>
        <end position="55"/>
    </location>
</feature>
<dbReference type="PANTHER" id="PTHR34584">
    <property type="entry name" value="NA(+)/H(+) ANTIPORTER SUBUNIT E1"/>
    <property type="match status" value="1"/>
</dbReference>
<feature type="transmembrane region" description="Helical" evidence="7">
    <location>
        <begin position="12"/>
        <end position="27"/>
    </location>
</feature>
<comment type="similarity">
    <text evidence="2">Belongs to the CPA3 antiporters (TC 2.A.63) subunit E family.</text>
</comment>
<evidence type="ECO:0000256" key="3">
    <source>
        <dbReference type="ARBA" id="ARBA00022475"/>
    </source>
</evidence>
<accession>A0AAW5HZ51</accession>
<proteinExistence type="inferred from homology"/>